<evidence type="ECO:0000256" key="1">
    <source>
        <dbReference type="ARBA" id="ARBA00010148"/>
    </source>
</evidence>
<dbReference type="Gene3D" id="3.40.50.10580">
    <property type="entry name" value="ATPase, V1 complex, subunit F"/>
    <property type="match status" value="1"/>
</dbReference>
<evidence type="ECO:0000313" key="4">
    <source>
        <dbReference type="EMBL" id="GAK59873.1"/>
    </source>
</evidence>
<dbReference type="STRING" id="1499967.U27_06859"/>
<dbReference type="GO" id="GO:0046961">
    <property type="term" value="F:proton-transporting ATPase activity, rotational mechanism"/>
    <property type="evidence" value="ECO:0007669"/>
    <property type="project" value="InterPro"/>
</dbReference>
<protein>
    <submittedName>
        <fullName evidence="4">Archaeal/vacuolar-type H+-ATPase subunit F</fullName>
    </submittedName>
</protein>
<proteinExistence type="inferred from homology"/>
<organism evidence="4">
    <name type="scientific">Vecturithrix granuli</name>
    <dbReference type="NCBI Taxonomy" id="1499967"/>
    <lineage>
        <taxon>Bacteria</taxon>
        <taxon>Candidatus Moduliflexota</taxon>
        <taxon>Candidatus Vecturitrichia</taxon>
        <taxon>Candidatus Vecturitrichales</taxon>
        <taxon>Candidatus Vecturitrichaceae</taxon>
        <taxon>Candidatus Vecturithrix</taxon>
    </lineage>
</organism>
<sequence length="107" mass="12010">MAKIAFIGKERILRALTYLGTAVFQVTTPQEAEAKLQELVEDQEQSYGIVYIEEPLAEPLLERIAQLNRRPLPVISIFPSTGEKKGLSGQILNNLVRKVTGVEIRFD</sequence>
<dbReference type="InterPro" id="IPR008218">
    <property type="entry name" value="ATPase_V1-cplx_f_g_su"/>
</dbReference>
<keyword evidence="5" id="KW-1185">Reference proteome</keyword>
<dbReference type="Pfam" id="PF01990">
    <property type="entry name" value="ATP-synt_F"/>
    <property type="match status" value="1"/>
</dbReference>
<name>A0A081C5L8_VECG1</name>
<accession>A0A081C5L8</accession>
<keyword evidence="2" id="KW-0813">Transport</keyword>
<evidence type="ECO:0000256" key="2">
    <source>
        <dbReference type="ARBA" id="ARBA00022448"/>
    </source>
</evidence>
<evidence type="ECO:0000313" key="5">
    <source>
        <dbReference type="Proteomes" id="UP000030661"/>
    </source>
</evidence>
<evidence type="ECO:0000256" key="3">
    <source>
        <dbReference type="ARBA" id="ARBA00023065"/>
    </source>
</evidence>
<gene>
    <name evidence="4" type="ORF">U27_06859</name>
</gene>
<dbReference type="HOGENOM" id="CLU_2191803_0_0_0"/>
<dbReference type="SUPFAM" id="SSF159468">
    <property type="entry name" value="AtpF-like"/>
    <property type="match status" value="1"/>
</dbReference>
<reference evidence="4" key="1">
    <citation type="journal article" date="2015" name="PeerJ">
        <title>First genomic representation of candidate bacterial phylum KSB3 points to enhanced environmental sensing as a trigger of wastewater bulking.</title>
        <authorList>
            <person name="Sekiguchi Y."/>
            <person name="Ohashi A."/>
            <person name="Parks D.H."/>
            <person name="Yamauchi T."/>
            <person name="Tyson G.W."/>
            <person name="Hugenholtz P."/>
        </authorList>
    </citation>
    <scope>NUCLEOTIDE SEQUENCE [LARGE SCALE GENOMIC DNA]</scope>
</reference>
<dbReference type="AlphaFoldDB" id="A0A081C5L8"/>
<dbReference type="EMBL" id="DF820471">
    <property type="protein sequence ID" value="GAK59873.1"/>
    <property type="molecule type" value="Genomic_DNA"/>
</dbReference>
<dbReference type="Proteomes" id="UP000030661">
    <property type="component" value="Unassembled WGS sequence"/>
</dbReference>
<keyword evidence="3" id="KW-0406">Ion transport</keyword>
<comment type="similarity">
    <text evidence="1">Belongs to the V-ATPase F subunit family.</text>
</comment>
<dbReference type="InterPro" id="IPR036906">
    <property type="entry name" value="ATPase_V1_fsu_sf"/>
</dbReference>